<dbReference type="Pfam" id="PF13559">
    <property type="entry name" value="DUF4129"/>
    <property type="match status" value="1"/>
</dbReference>
<keyword evidence="2" id="KW-0732">Signal</keyword>
<dbReference type="OrthoDB" id="107692at2"/>
<evidence type="ECO:0000259" key="3">
    <source>
        <dbReference type="Pfam" id="PF13559"/>
    </source>
</evidence>
<protein>
    <recommendedName>
        <fullName evidence="3">Protein-glutamine gamma-glutamyltransferase-like C-terminal domain-containing protein</fullName>
    </recommendedName>
</protein>
<evidence type="ECO:0000256" key="1">
    <source>
        <dbReference type="SAM" id="MobiDB-lite"/>
    </source>
</evidence>
<feature type="chain" id="PRO_5009240948" description="Protein-glutamine gamma-glutamyltransferase-like C-terminal domain-containing protein" evidence="2">
    <location>
        <begin position="26"/>
        <end position="340"/>
    </location>
</feature>
<dbReference type="AlphaFoldDB" id="A0A1G7FB37"/>
<feature type="region of interest" description="Disordered" evidence="1">
    <location>
        <begin position="118"/>
        <end position="143"/>
    </location>
</feature>
<sequence>MIFSQGARRWLLVMASIGLGLCARAQMPALTPPQGLPSLQDVSVEEYRHHLDQLRGLVADCGRVVTACNPESVGNDDRVHPLQGQPYAVRYGWLRTLMDDRDPAVHRSRTELLAQAEQRLSEQEEDLDHPKSASPLKQEDRVQRDRVLASKEFEVVHEYSWRERASAWLSEKLARIFGGAASLGRIAPWLGKALEWGSLLAAITLLVLWIYRTLDRQRTALGKLTGEVSKREAIEASRAWAELAQIHATNGEWRDAVHCLYWATIVLLEERRTLRRSDTRTPREVLQLLVVSPQLREPLAAQTVAFERIWYGFAQATQEDYESAQQSYRSVKGVAMGAAI</sequence>
<accession>A0A1G7FB37</accession>
<evidence type="ECO:0000313" key="4">
    <source>
        <dbReference type="EMBL" id="SDE73137.1"/>
    </source>
</evidence>
<gene>
    <name evidence="4" type="ORF">SAMN05444167_0282</name>
</gene>
<dbReference type="EMBL" id="LT629690">
    <property type="protein sequence ID" value="SDE73137.1"/>
    <property type="molecule type" value="Genomic_DNA"/>
</dbReference>
<name>A0A1G7FB37_9BACT</name>
<feature type="signal peptide" evidence="2">
    <location>
        <begin position="1"/>
        <end position="25"/>
    </location>
</feature>
<dbReference type="RefSeq" id="WP_083343565.1">
    <property type="nucleotide sequence ID" value="NZ_LT629690.1"/>
</dbReference>
<organism evidence="4 5">
    <name type="scientific">Terriglobus roseus</name>
    <dbReference type="NCBI Taxonomy" id="392734"/>
    <lineage>
        <taxon>Bacteria</taxon>
        <taxon>Pseudomonadati</taxon>
        <taxon>Acidobacteriota</taxon>
        <taxon>Terriglobia</taxon>
        <taxon>Terriglobales</taxon>
        <taxon>Acidobacteriaceae</taxon>
        <taxon>Terriglobus</taxon>
    </lineage>
</organism>
<dbReference type="InterPro" id="IPR025403">
    <property type="entry name" value="TgpA-like_C"/>
</dbReference>
<keyword evidence="5" id="KW-1185">Reference proteome</keyword>
<reference evidence="4 5" key="1">
    <citation type="submission" date="2016-10" db="EMBL/GenBank/DDBJ databases">
        <authorList>
            <person name="de Groot N.N."/>
        </authorList>
    </citation>
    <scope>NUCLEOTIDE SEQUENCE [LARGE SCALE GENOMIC DNA]</scope>
    <source>
        <strain evidence="4 5">GAS232</strain>
    </source>
</reference>
<proteinExistence type="predicted"/>
<evidence type="ECO:0000313" key="5">
    <source>
        <dbReference type="Proteomes" id="UP000182427"/>
    </source>
</evidence>
<dbReference type="Proteomes" id="UP000182427">
    <property type="component" value="Chromosome I"/>
</dbReference>
<feature type="domain" description="Protein-glutamine gamma-glutamyltransferase-like C-terminal" evidence="3">
    <location>
        <begin position="260"/>
        <end position="329"/>
    </location>
</feature>
<evidence type="ECO:0000256" key="2">
    <source>
        <dbReference type="SAM" id="SignalP"/>
    </source>
</evidence>